<dbReference type="PIRSF" id="PIRSF000025">
    <property type="entry name" value="Cytc_Bsub_c550"/>
    <property type="match status" value="1"/>
</dbReference>
<feature type="domain" description="Cytochrome c" evidence="9">
    <location>
        <begin position="31"/>
        <end position="106"/>
    </location>
</feature>
<sequence length="106" mass="11490">MKKFIFGLSAIVILSACNSDGAEESVSKNASDMHRGEIVYKQTCIGCHGEDLKGRGSSGKDLSHIGSEKSPEYIRSVIENGTRSMPSNLVEGEDLDAVVEWLSEQK</sequence>
<dbReference type="PROSITE" id="PS51007">
    <property type="entry name" value="CYTC"/>
    <property type="match status" value="1"/>
</dbReference>
<evidence type="ECO:0000256" key="7">
    <source>
        <dbReference type="PIRSR" id="PIRSR000025-1"/>
    </source>
</evidence>
<proteinExistence type="predicted"/>
<dbReference type="RefSeq" id="WP_183673287.1">
    <property type="nucleotide sequence ID" value="NZ_CBCRYX010000002.1"/>
</dbReference>
<dbReference type="InterPro" id="IPR051811">
    <property type="entry name" value="Cytochrome_c550/c551-like"/>
</dbReference>
<evidence type="ECO:0000313" key="11">
    <source>
        <dbReference type="Proteomes" id="UP000579136"/>
    </source>
</evidence>
<keyword evidence="2 7" id="KW-0349">Heme</keyword>
<dbReference type="Proteomes" id="UP000579136">
    <property type="component" value="Unassembled WGS sequence"/>
</dbReference>
<dbReference type="InterPro" id="IPR012640">
    <property type="entry name" value="Membr_lipoprot_lipid_attach_CS"/>
</dbReference>
<dbReference type="SUPFAM" id="SSF46626">
    <property type="entry name" value="Cytochrome c"/>
    <property type="match status" value="1"/>
</dbReference>
<evidence type="ECO:0000256" key="6">
    <source>
        <dbReference type="ARBA" id="ARBA00023004"/>
    </source>
</evidence>
<dbReference type="GO" id="GO:0016020">
    <property type="term" value="C:membrane"/>
    <property type="evidence" value="ECO:0007669"/>
    <property type="project" value="InterPro"/>
</dbReference>
<dbReference type="Pfam" id="PF08139">
    <property type="entry name" value="LPAM_1"/>
    <property type="match status" value="1"/>
</dbReference>
<dbReference type="GO" id="GO:0009055">
    <property type="term" value="F:electron transfer activity"/>
    <property type="evidence" value="ECO:0007669"/>
    <property type="project" value="InterPro"/>
</dbReference>
<comment type="PTM">
    <text evidence="7">Binds 1 heme c group covalently per subunit.</text>
</comment>
<dbReference type="GO" id="GO:0020037">
    <property type="term" value="F:heme binding"/>
    <property type="evidence" value="ECO:0007669"/>
    <property type="project" value="InterPro"/>
</dbReference>
<dbReference type="PROSITE" id="PS51257">
    <property type="entry name" value="PROKAR_LIPOPROTEIN"/>
    <property type="match status" value="1"/>
</dbReference>
<keyword evidence="6 8" id="KW-0408">Iron</keyword>
<dbReference type="InterPro" id="IPR012218">
    <property type="entry name" value="Cyt_c_BACSU-c550-type"/>
</dbReference>
<keyword evidence="5" id="KW-0249">Electron transport</keyword>
<dbReference type="GO" id="GO:0005506">
    <property type="term" value="F:iron ion binding"/>
    <property type="evidence" value="ECO:0007669"/>
    <property type="project" value="InterPro"/>
</dbReference>
<dbReference type="PANTHER" id="PTHR37823:SF4">
    <property type="entry name" value="MENAQUINOL-CYTOCHROME C REDUCTASE CYTOCHROME B_C SUBUNIT"/>
    <property type="match status" value="1"/>
</dbReference>
<dbReference type="InterPro" id="IPR036909">
    <property type="entry name" value="Cyt_c-like_dom_sf"/>
</dbReference>
<feature type="binding site" description="covalent" evidence="7">
    <location>
        <position position="44"/>
    </location>
    <ligand>
        <name>heme c</name>
        <dbReference type="ChEBI" id="CHEBI:61717"/>
    </ligand>
</feature>
<keyword evidence="3 8" id="KW-0479">Metal-binding</keyword>
<name>A0A9Q2CYW8_9STAP</name>
<feature type="binding site" description="covalent" evidence="7">
    <location>
        <position position="47"/>
    </location>
    <ligand>
        <name>heme c</name>
        <dbReference type="ChEBI" id="CHEBI:61717"/>
    </ligand>
</feature>
<gene>
    <name evidence="10" type="ORF">HNQ45_000601</name>
</gene>
<evidence type="ECO:0000313" key="10">
    <source>
        <dbReference type="EMBL" id="MBB5175726.1"/>
    </source>
</evidence>
<evidence type="ECO:0000256" key="2">
    <source>
        <dbReference type="ARBA" id="ARBA00022617"/>
    </source>
</evidence>
<dbReference type="InterPro" id="IPR009056">
    <property type="entry name" value="Cyt_c-like_dom"/>
</dbReference>
<organism evidence="10 11">
    <name type="scientific">Nosocomiicoccus ampullae</name>
    <dbReference type="NCBI Taxonomy" id="489910"/>
    <lineage>
        <taxon>Bacteria</taxon>
        <taxon>Bacillati</taxon>
        <taxon>Bacillota</taxon>
        <taxon>Bacilli</taxon>
        <taxon>Bacillales</taxon>
        <taxon>Staphylococcaceae</taxon>
        <taxon>Nosocomiicoccus</taxon>
    </lineage>
</organism>
<comment type="caution">
    <text evidence="10">The sequence shown here is derived from an EMBL/GenBank/DDBJ whole genome shotgun (WGS) entry which is preliminary data.</text>
</comment>
<feature type="binding site" description="axial binding residue" evidence="8">
    <location>
        <position position="85"/>
    </location>
    <ligand>
        <name>heme c</name>
        <dbReference type="ChEBI" id="CHEBI:61717"/>
    </ligand>
    <ligandPart>
        <name>Fe</name>
        <dbReference type="ChEBI" id="CHEBI:18248"/>
    </ligandPart>
</feature>
<dbReference type="Pfam" id="PF13442">
    <property type="entry name" value="Cytochrome_CBB3"/>
    <property type="match status" value="1"/>
</dbReference>
<reference evidence="10 11" key="1">
    <citation type="submission" date="2020-08" db="EMBL/GenBank/DDBJ databases">
        <title>Genomic Encyclopedia of Type Strains, Phase IV (KMG-IV): sequencing the most valuable type-strain genomes for metagenomic binning, comparative biology and taxonomic classification.</title>
        <authorList>
            <person name="Goeker M."/>
        </authorList>
    </citation>
    <scope>NUCLEOTIDE SEQUENCE [LARGE SCALE GENOMIC DNA]</scope>
    <source>
        <strain evidence="10 11">DSM 19163</strain>
    </source>
</reference>
<accession>A0A9Q2CYW8</accession>
<dbReference type="PANTHER" id="PTHR37823">
    <property type="entry name" value="CYTOCHROME C-553-LIKE"/>
    <property type="match status" value="1"/>
</dbReference>
<keyword evidence="4" id="KW-0732">Signal</keyword>
<evidence type="ECO:0000259" key="9">
    <source>
        <dbReference type="PROSITE" id="PS51007"/>
    </source>
</evidence>
<evidence type="ECO:0000256" key="5">
    <source>
        <dbReference type="ARBA" id="ARBA00022982"/>
    </source>
</evidence>
<dbReference type="AlphaFoldDB" id="A0A9Q2CYW8"/>
<keyword evidence="1" id="KW-0813">Transport</keyword>
<protein>
    <submittedName>
        <fullName evidence="10">Mono/diheme cytochrome c family protein</fullName>
    </submittedName>
</protein>
<evidence type="ECO:0000256" key="4">
    <source>
        <dbReference type="ARBA" id="ARBA00022729"/>
    </source>
</evidence>
<keyword evidence="11" id="KW-1185">Reference proteome</keyword>
<evidence type="ECO:0000256" key="8">
    <source>
        <dbReference type="PIRSR" id="PIRSR000025-2"/>
    </source>
</evidence>
<dbReference type="EMBL" id="JACHHF010000003">
    <property type="protein sequence ID" value="MBB5175726.1"/>
    <property type="molecule type" value="Genomic_DNA"/>
</dbReference>
<evidence type="ECO:0000256" key="1">
    <source>
        <dbReference type="ARBA" id="ARBA00022448"/>
    </source>
</evidence>
<feature type="binding site" description="axial binding residue" evidence="8">
    <location>
        <position position="48"/>
    </location>
    <ligand>
        <name>heme c</name>
        <dbReference type="ChEBI" id="CHEBI:61717"/>
    </ligand>
    <ligandPart>
        <name>Fe</name>
        <dbReference type="ChEBI" id="CHEBI:18248"/>
    </ligandPart>
</feature>
<evidence type="ECO:0000256" key="3">
    <source>
        <dbReference type="ARBA" id="ARBA00022723"/>
    </source>
</evidence>
<dbReference type="Gene3D" id="1.10.760.10">
    <property type="entry name" value="Cytochrome c-like domain"/>
    <property type="match status" value="1"/>
</dbReference>